<keyword evidence="5" id="KW-1185">Reference proteome</keyword>
<dbReference type="Gene3D" id="3.10.560.10">
    <property type="entry name" value="Outer membrane lipoprotein wza domain like"/>
    <property type="match status" value="1"/>
</dbReference>
<evidence type="ECO:0000259" key="3">
    <source>
        <dbReference type="Pfam" id="PF02563"/>
    </source>
</evidence>
<proteinExistence type="predicted"/>
<feature type="chain" id="PRO_5012029719" evidence="2">
    <location>
        <begin position="37"/>
        <end position="232"/>
    </location>
</feature>
<protein>
    <submittedName>
        <fullName evidence="4">Polysaccharide export outer membrane protein</fullName>
    </submittedName>
</protein>
<dbReference type="Gene3D" id="3.30.1950.10">
    <property type="entry name" value="wza like domain"/>
    <property type="match status" value="1"/>
</dbReference>
<dbReference type="Pfam" id="PF02563">
    <property type="entry name" value="Poly_export"/>
    <property type="match status" value="1"/>
</dbReference>
<dbReference type="Proteomes" id="UP000190092">
    <property type="component" value="Unassembled WGS sequence"/>
</dbReference>
<evidence type="ECO:0000256" key="1">
    <source>
        <dbReference type="ARBA" id="ARBA00022729"/>
    </source>
</evidence>
<keyword evidence="1 2" id="KW-0732">Signal</keyword>
<evidence type="ECO:0000256" key="2">
    <source>
        <dbReference type="SAM" id="SignalP"/>
    </source>
</evidence>
<feature type="domain" description="Polysaccharide export protein N-terminal" evidence="3">
    <location>
        <begin position="80"/>
        <end position="153"/>
    </location>
</feature>
<dbReference type="PANTHER" id="PTHR33619:SF3">
    <property type="entry name" value="POLYSACCHARIDE EXPORT PROTEIN GFCE-RELATED"/>
    <property type="match status" value="1"/>
</dbReference>
<evidence type="ECO:0000313" key="5">
    <source>
        <dbReference type="Proteomes" id="UP000190092"/>
    </source>
</evidence>
<dbReference type="EMBL" id="FUWJ01000014">
    <property type="protein sequence ID" value="SKA37248.1"/>
    <property type="molecule type" value="Genomic_DNA"/>
</dbReference>
<dbReference type="InterPro" id="IPR003715">
    <property type="entry name" value="Poly_export_N"/>
</dbReference>
<sequence>MTTVQNRNSLWTFLSGLRPTKTVAMGLAAAALFTIAACERTTGVTQLPMPPDRDVVSFNAPAPTNGPPFQPNADCKLGRGDYRLGPGDKIRVVVLQDTEFSGDYEVNATGAISARMIGPVQVAGMTLNEVEEMLREKYRSGGYLVSPRLSVELVTTRPFFIIGEVQRSGAFAYVNCLRVIQAVAIAGGFTRRASKSHITIKRYYSKSAEEEYVTEDTLVEPGDLIRIPERYF</sequence>
<evidence type="ECO:0000313" key="4">
    <source>
        <dbReference type="EMBL" id="SKA37248.1"/>
    </source>
</evidence>
<dbReference type="GO" id="GO:0015159">
    <property type="term" value="F:polysaccharide transmembrane transporter activity"/>
    <property type="evidence" value="ECO:0007669"/>
    <property type="project" value="InterPro"/>
</dbReference>
<gene>
    <name evidence="4" type="ORF">SAMN02745126_05918</name>
</gene>
<organism evidence="4 5">
    <name type="scientific">Enhydrobacter aerosaccus</name>
    <dbReference type="NCBI Taxonomy" id="225324"/>
    <lineage>
        <taxon>Bacteria</taxon>
        <taxon>Pseudomonadati</taxon>
        <taxon>Pseudomonadota</taxon>
        <taxon>Alphaproteobacteria</taxon>
        <taxon>Hyphomicrobiales</taxon>
        <taxon>Enhydrobacter</taxon>
    </lineage>
</organism>
<dbReference type="InterPro" id="IPR049712">
    <property type="entry name" value="Poly_export"/>
</dbReference>
<accession>A0A1T4TAP8</accession>
<reference evidence="5" key="1">
    <citation type="submission" date="2017-02" db="EMBL/GenBank/DDBJ databases">
        <authorList>
            <person name="Varghese N."/>
            <person name="Submissions S."/>
        </authorList>
    </citation>
    <scope>NUCLEOTIDE SEQUENCE [LARGE SCALE GENOMIC DNA]</scope>
    <source>
        <strain evidence="5">ATCC 27094</strain>
    </source>
</reference>
<feature type="signal peptide" evidence="2">
    <location>
        <begin position="1"/>
        <end position="36"/>
    </location>
</feature>
<name>A0A1T4TAP8_9HYPH</name>
<dbReference type="PANTHER" id="PTHR33619">
    <property type="entry name" value="POLYSACCHARIDE EXPORT PROTEIN GFCE-RELATED"/>
    <property type="match status" value="1"/>
</dbReference>
<dbReference type="STRING" id="225324.SAMN02745126_05918"/>
<dbReference type="AlphaFoldDB" id="A0A1T4TAP8"/>